<evidence type="ECO:0000313" key="3">
    <source>
        <dbReference type="EMBL" id="MCI0182284.1"/>
    </source>
</evidence>
<dbReference type="GO" id="GO:0005886">
    <property type="term" value="C:plasma membrane"/>
    <property type="evidence" value="ECO:0007669"/>
    <property type="project" value="UniProtKB-SubCell"/>
</dbReference>
<keyword evidence="2" id="KW-0472">Membrane</keyword>
<protein>
    <recommendedName>
        <fullName evidence="5">Major facilitator superfamily (MFS) profile domain-containing protein</fullName>
    </recommendedName>
</protein>
<accession>A0A9X1V775</accession>
<dbReference type="SUPFAM" id="SSF103473">
    <property type="entry name" value="MFS general substrate transporter"/>
    <property type="match status" value="1"/>
</dbReference>
<keyword evidence="2" id="KW-0812">Transmembrane</keyword>
<feature type="transmembrane region" description="Helical" evidence="2">
    <location>
        <begin position="121"/>
        <end position="144"/>
    </location>
</feature>
<dbReference type="InterPro" id="IPR011701">
    <property type="entry name" value="MFS"/>
</dbReference>
<evidence type="ECO:0000256" key="1">
    <source>
        <dbReference type="ARBA" id="ARBA00004651"/>
    </source>
</evidence>
<dbReference type="Proteomes" id="UP001139263">
    <property type="component" value="Unassembled WGS sequence"/>
</dbReference>
<evidence type="ECO:0000313" key="4">
    <source>
        <dbReference type="Proteomes" id="UP001139263"/>
    </source>
</evidence>
<comment type="caution">
    <text evidence="3">The sequence shown here is derived from an EMBL/GenBank/DDBJ whole genome shotgun (WGS) entry which is preliminary data.</text>
</comment>
<proteinExistence type="predicted"/>
<gene>
    <name evidence="3" type="ORF">MM817_00543</name>
</gene>
<feature type="transmembrane region" description="Helical" evidence="2">
    <location>
        <begin position="93"/>
        <end position="115"/>
    </location>
</feature>
<evidence type="ECO:0000256" key="2">
    <source>
        <dbReference type="SAM" id="Phobius"/>
    </source>
</evidence>
<sequence>MLAGVSLLSVYNSITFQRGMVAVTFIVVLFILLLARNKTPESIRWLQGKGYTERANVEIAKFYGIQEYARREKVVSDAVAVSTKRRTSVALRLFVTITTAFAGTAGFGLMTYVLGPNYFKSLTAAIILVATGTGFISGFLGIWADLISRKTLLLLGYGGTFIMTLIIYLTISVWSKDLTLFWILLVLLNIFVNIAYLTEDTLKSEVWPTSTRGTYTALVRFISIGLYIATIYLSQNYGLHEYMLFNMVIWIIGLAGAVAWYFAGVETGKGATLESASGE</sequence>
<feature type="transmembrane region" description="Helical" evidence="2">
    <location>
        <begin position="16"/>
        <end position="35"/>
    </location>
</feature>
<name>A0A9X1V775_9BACL</name>
<feature type="transmembrane region" description="Helical" evidence="2">
    <location>
        <begin position="151"/>
        <end position="174"/>
    </location>
</feature>
<dbReference type="Gene3D" id="1.20.1250.20">
    <property type="entry name" value="MFS general substrate transporter like domains"/>
    <property type="match status" value="1"/>
</dbReference>
<organism evidence="3 4">
    <name type="scientific">Sulfoacidibacillus ferrooxidans</name>
    <dbReference type="NCBI Taxonomy" id="2005001"/>
    <lineage>
        <taxon>Bacteria</taxon>
        <taxon>Bacillati</taxon>
        <taxon>Bacillota</taxon>
        <taxon>Bacilli</taxon>
        <taxon>Bacillales</taxon>
        <taxon>Alicyclobacillaceae</taxon>
        <taxon>Sulfoacidibacillus</taxon>
    </lineage>
</organism>
<dbReference type="InterPro" id="IPR036259">
    <property type="entry name" value="MFS_trans_sf"/>
</dbReference>
<dbReference type="AlphaFoldDB" id="A0A9X1V775"/>
<keyword evidence="2" id="KW-1133">Transmembrane helix</keyword>
<dbReference type="GO" id="GO:0022857">
    <property type="term" value="F:transmembrane transporter activity"/>
    <property type="evidence" value="ECO:0007669"/>
    <property type="project" value="InterPro"/>
</dbReference>
<evidence type="ECO:0008006" key="5">
    <source>
        <dbReference type="Google" id="ProtNLM"/>
    </source>
</evidence>
<dbReference type="EMBL" id="JALBUF010000001">
    <property type="protein sequence ID" value="MCI0182284.1"/>
    <property type="molecule type" value="Genomic_DNA"/>
</dbReference>
<keyword evidence="4" id="KW-1185">Reference proteome</keyword>
<dbReference type="Pfam" id="PF07690">
    <property type="entry name" value="MFS_1"/>
    <property type="match status" value="1"/>
</dbReference>
<feature type="transmembrane region" description="Helical" evidence="2">
    <location>
        <begin position="180"/>
        <end position="197"/>
    </location>
</feature>
<feature type="transmembrane region" description="Helical" evidence="2">
    <location>
        <begin position="243"/>
        <end position="263"/>
    </location>
</feature>
<reference evidence="3" key="1">
    <citation type="submission" date="2022-03" db="EMBL/GenBank/DDBJ databases">
        <title>Draft Genome Sequence of Firmicute Strain S0AB, a Heterotrophic Iron/Sulfur-Oxidizing Extreme Acidophile.</title>
        <authorList>
            <person name="Vergara E."/>
            <person name="Pakostova E."/>
            <person name="Johnson D.B."/>
            <person name="Holmes D.S."/>
        </authorList>
    </citation>
    <scope>NUCLEOTIDE SEQUENCE</scope>
    <source>
        <strain evidence="3">S0AB</strain>
    </source>
</reference>
<feature type="transmembrane region" description="Helical" evidence="2">
    <location>
        <begin position="218"/>
        <end position="237"/>
    </location>
</feature>
<comment type="subcellular location">
    <subcellularLocation>
        <location evidence="1">Cell membrane</location>
        <topology evidence="1">Multi-pass membrane protein</topology>
    </subcellularLocation>
</comment>